<sequence length="90" mass="10125">MHCPEILEKWNSGRSQKTSSIQSRKRSRSSLTTSKRSAPKEKRSRNSPSTTKSTSRHVKEGLTPKKETSSRSVSNTPLQPASERSRVKTK</sequence>
<proteinExistence type="predicted"/>
<evidence type="ECO:0000256" key="1">
    <source>
        <dbReference type="SAM" id="MobiDB-lite"/>
    </source>
</evidence>
<protein>
    <submittedName>
        <fullName evidence="2">Uncharacterized protein</fullName>
    </submittedName>
</protein>
<evidence type="ECO:0000313" key="3">
    <source>
        <dbReference type="Proteomes" id="UP000035740"/>
    </source>
</evidence>
<feature type="compositionally biased region" description="Polar residues" evidence="1">
    <location>
        <begin position="70"/>
        <end position="79"/>
    </location>
</feature>
<dbReference type="Gramene" id="KMS65227">
    <property type="protein sequence ID" value="KMS65227"/>
    <property type="gene ID" value="BVRB_038120"/>
</dbReference>
<evidence type="ECO:0000313" key="2">
    <source>
        <dbReference type="EMBL" id="KMS65227.1"/>
    </source>
</evidence>
<dbReference type="EMBL" id="KQ112405">
    <property type="protein sequence ID" value="KMS65227.1"/>
    <property type="molecule type" value="Genomic_DNA"/>
</dbReference>
<accession>A0A0J7YNT2</accession>
<feature type="non-terminal residue" evidence="2">
    <location>
        <position position="90"/>
    </location>
</feature>
<organism evidence="2 3">
    <name type="scientific">Beta vulgaris subsp. vulgaris</name>
    <name type="common">Beet</name>
    <dbReference type="NCBI Taxonomy" id="3555"/>
    <lineage>
        <taxon>Eukaryota</taxon>
        <taxon>Viridiplantae</taxon>
        <taxon>Streptophyta</taxon>
        <taxon>Embryophyta</taxon>
        <taxon>Tracheophyta</taxon>
        <taxon>Spermatophyta</taxon>
        <taxon>Magnoliopsida</taxon>
        <taxon>eudicotyledons</taxon>
        <taxon>Gunneridae</taxon>
        <taxon>Pentapetalae</taxon>
        <taxon>Caryophyllales</taxon>
        <taxon>Chenopodiaceae</taxon>
        <taxon>Betoideae</taxon>
        <taxon>Beta</taxon>
    </lineage>
</organism>
<feature type="compositionally biased region" description="Basic and acidic residues" evidence="1">
    <location>
        <begin position="57"/>
        <end position="69"/>
    </location>
</feature>
<reference evidence="2 3" key="1">
    <citation type="journal article" date="2014" name="Nature">
        <title>The genome of the recently domesticated crop plant sugar beet (Beta vulgaris).</title>
        <authorList>
            <person name="Dohm J.C."/>
            <person name="Minoche A.E."/>
            <person name="Holtgrawe D."/>
            <person name="Capella-Gutierrez S."/>
            <person name="Zakrzewski F."/>
            <person name="Tafer H."/>
            <person name="Rupp O."/>
            <person name="Sorensen T.R."/>
            <person name="Stracke R."/>
            <person name="Reinhardt R."/>
            <person name="Goesmann A."/>
            <person name="Kraft T."/>
            <person name="Schulz B."/>
            <person name="Stadler P.F."/>
            <person name="Schmidt T."/>
            <person name="Gabaldon T."/>
            <person name="Lehrach H."/>
            <person name="Weisshaar B."/>
            <person name="Himmelbauer H."/>
        </authorList>
    </citation>
    <scope>NUCLEOTIDE SEQUENCE [LARGE SCALE GENOMIC DNA]</scope>
    <source>
        <tissue evidence="2">Taproot</tissue>
    </source>
</reference>
<name>A0A0J7YNT2_BETVV</name>
<gene>
    <name evidence="2" type="ORF">BVRB_038120</name>
</gene>
<feature type="region of interest" description="Disordered" evidence="1">
    <location>
        <begin position="1"/>
        <end position="90"/>
    </location>
</feature>
<dbReference type="AlphaFoldDB" id="A0A0J7YNT2"/>
<dbReference type="Proteomes" id="UP000035740">
    <property type="component" value="Unassembled WGS sequence"/>
</dbReference>
<keyword evidence="3" id="KW-1185">Reference proteome</keyword>